<evidence type="ECO:0000259" key="2">
    <source>
        <dbReference type="Pfam" id="PF02894"/>
    </source>
</evidence>
<dbReference type="PANTHER" id="PTHR43818">
    <property type="entry name" value="BCDNA.GH03377"/>
    <property type="match status" value="1"/>
</dbReference>
<dbReference type="Pfam" id="PF01408">
    <property type="entry name" value="GFO_IDH_MocA"/>
    <property type="match status" value="1"/>
</dbReference>
<dbReference type="InterPro" id="IPR050463">
    <property type="entry name" value="Gfo/Idh/MocA_oxidrdct_glycsds"/>
</dbReference>
<dbReference type="SUPFAM" id="SSF51735">
    <property type="entry name" value="NAD(P)-binding Rossmann-fold domains"/>
    <property type="match status" value="1"/>
</dbReference>
<dbReference type="InterPro" id="IPR036291">
    <property type="entry name" value="NAD(P)-bd_dom_sf"/>
</dbReference>
<organism evidence="3 4">
    <name type="scientific">Flagellimonas allohymeniacidonis</name>
    <dbReference type="NCBI Taxonomy" id="2517819"/>
    <lineage>
        <taxon>Bacteria</taxon>
        <taxon>Pseudomonadati</taxon>
        <taxon>Bacteroidota</taxon>
        <taxon>Flavobacteriia</taxon>
        <taxon>Flavobacteriales</taxon>
        <taxon>Flavobacteriaceae</taxon>
        <taxon>Flagellimonas</taxon>
    </lineage>
</organism>
<gene>
    <name evidence="3" type="ORF">EW142_16305</name>
</gene>
<keyword evidence="4" id="KW-1185">Reference proteome</keyword>
<comment type="caution">
    <text evidence="3">The sequence shown here is derived from an EMBL/GenBank/DDBJ whole genome shotgun (WGS) entry which is preliminary data.</text>
</comment>
<dbReference type="SUPFAM" id="SSF55347">
    <property type="entry name" value="Glyceraldehyde-3-phosphate dehydrogenase-like, C-terminal domain"/>
    <property type="match status" value="1"/>
</dbReference>
<dbReference type="PANTHER" id="PTHR43818:SF5">
    <property type="entry name" value="OXIDOREDUCTASE FAMILY PROTEIN"/>
    <property type="match status" value="1"/>
</dbReference>
<dbReference type="RefSeq" id="WP_130615871.1">
    <property type="nucleotide sequence ID" value="NZ_SGIU01000003.1"/>
</dbReference>
<dbReference type="GO" id="GO:0000166">
    <property type="term" value="F:nucleotide binding"/>
    <property type="evidence" value="ECO:0007669"/>
    <property type="project" value="InterPro"/>
</dbReference>
<evidence type="ECO:0000313" key="4">
    <source>
        <dbReference type="Proteomes" id="UP000291981"/>
    </source>
</evidence>
<reference evidence="3 4" key="1">
    <citation type="submission" date="2019-02" db="EMBL/GenBank/DDBJ databases">
        <title>Draft genome sequence of Muricauda sp. 176CP4-71.</title>
        <authorList>
            <person name="Park J.-S."/>
        </authorList>
    </citation>
    <scope>NUCLEOTIDE SEQUENCE [LARGE SCALE GENOMIC DNA]</scope>
    <source>
        <strain evidence="3 4">176CP4-71</strain>
    </source>
</reference>
<evidence type="ECO:0000313" key="3">
    <source>
        <dbReference type="EMBL" id="TAI46638.1"/>
    </source>
</evidence>
<protein>
    <submittedName>
        <fullName evidence="3">Gfo/Idh/MocA family oxidoreductase</fullName>
    </submittedName>
</protein>
<dbReference type="Pfam" id="PF02894">
    <property type="entry name" value="GFO_IDH_MocA_C"/>
    <property type="match status" value="1"/>
</dbReference>
<dbReference type="EMBL" id="SGIU01000003">
    <property type="protein sequence ID" value="TAI46638.1"/>
    <property type="molecule type" value="Genomic_DNA"/>
</dbReference>
<dbReference type="InterPro" id="IPR004104">
    <property type="entry name" value="Gfo/Idh/MocA-like_OxRdtase_C"/>
</dbReference>
<feature type="domain" description="Gfo/Idh/MocA-like oxidoreductase N-terminal" evidence="1">
    <location>
        <begin position="62"/>
        <end position="213"/>
    </location>
</feature>
<dbReference type="OrthoDB" id="726883at2"/>
<dbReference type="Gene3D" id="3.30.360.10">
    <property type="entry name" value="Dihydrodipicolinate Reductase, domain 2"/>
    <property type="match status" value="1"/>
</dbReference>
<dbReference type="AlphaFoldDB" id="A0A4Q8QC30"/>
<accession>A0A4Q8QC30</accession>
<proteinExistence type="predicted"/>
<dbReference type="InterPro" id="IPR000683">
    <property type="entry name" value="Gfo/Idh/MocA-like_OxRdtase_N"/>
</dbReference>
<sequence length="539" mass="60583">MKWTRRDMLKGLGGLPILGAVWWAGAASSAYKKNKRSEILNQLGISPSLPPSVPSIEGEPVRVGIIGFGIRGEQLCRSLGFATKEWFEEMKLEIEENPNNKAVEDFEKQEKLNVKLVGVCDVFDVRAERALNSFNTADNKMKRYATYQEMIHSGDVDAVVIATPDHWHAPMAIEALNNNVHVYVEKPMTHTITETYELQKAAEESSAVFAVGHQHRQTLSFKTARDIVEKGTLGHVSLIQTNTNRNDDNGAWNYDIHEKANPNTIDWQQFLGSAPQVPFNKNHFFRWRKWWAYGSGLSGDLLTHDYDRLNCVLNMGIPEAVMASGGIYTHNDGRNVPDVLQVNMEFPRFSTGSSQSKGKEVGMTFCYSATLGNGYNRPTVLMGHDATMELGNVLTIWPDGESTRYAPMLEEEKMYPHIPIYQYNPGANVPDAISSATSQYFADKGLMWTYIDGKRVDSTFLHMREWLSAVKNGTKVSCGIKEGFEEAIAAHMAGLSWKLGRKIEWDSENNVLRPIEGVDFDKVLLANEWQLEPQVLEDV</sequence>
<name>A0A4Q8QC30_9FLAO</name>
<evidence type="ECO:0000259" key="1">
    <source>
        <dbReference type="Pfam" id="PF01408"/>
    </source>
</evidence>
<feature type="domain" description="Gfo/Idh/MocA-like oxidoreductase C-terminal" evidence="2">
    <location>
        <begin position="280"/>
        <end position="351"/>
    </location>
</feature>
<dbReference type="Gene3D" id="3.40.50.720">
    <property type="entry name" value="NAD(P)-binding Rossmann-like Domain"/>
    <property type="match status" value="1"/>
</dbReference>
<dbReference type="Proteomes" id="UP000291981">
    <property type="component" value="Unassembled WGS sequence"/>
</dbReference>